<dbReference type="Gene3D" id="2.60.40.150">
    <property type="entry name" value="C2 domain"/>
    <property type="match status" value="1"/>
</dbReference>
<dbReference type="Pfam" id="PF00168">
    <property type="entry name" value="C2"/>
    <property type="match status" value="1"/>
</dbReference>
<feature type="compositionally biased region" description="Basic and acidic residues" evidence="1">
    <location>
        <begin position="110"/>
        <end position="121"/>
    </location>
</feature>
<dbReference type="PROSITE" id="PS50004">
    <property type="entry name" value="C2"/>
    <property type="match status" value="1"/>
</dbReference>
<feature type="compositionally biased region" description="Polar residues" evidence="1">
    <location>
        <begin position="97"/>
        <end position="109"/>
    </location>
</feature>
<feature type="region of interest" description="Disordered" evidence="1">
    <location>
        <begin position="866"/>
        <end position="885"/>
    </location>
</feature>
<sequence length="1022" mass="112934">MRKGGIQGLTTSDSGTQPDSGDQSSGAMFLAQAHIPMLKWTAAYKKAAGVKRSPSAGAGGGAGGGTGSGPCYSIRRAAAKLHLSRKRNRKPSVPGFNPQQDNSQQCNQSFDKENRTRDQNKQHGSMSPRTRDSVYMRLDAIPAALRDVSNHYQTSPAGTSPAPPVVTRNKSRPRKFPSVRYPNGADVGETVNVSQEHSLEAFPVRPHSCMSCQEEESSEFRIRSADFPLSPGTTGDRLSHTPAYNNTSGTRTHSTLHIEYSPCPIRTTRSLVALRRRVTEVFVQSYHSVGTLHHPQKSHDNPIYFALAQHRSLPYPISLNTETNSDFTNRDLENSPHGRCADGVPFKLRRKDPSLCFTEEVNGTDKDKEKGHTNLEDMSGPKEPLSNNFPLSPLSRNMASLRLSSGPRDCSLLPPAPRITPPSPFLNSTTFVSNLISTSQNQLAQVHNHDVTDPRFLSYYSILSSAGVPVKTSEPNTISCSSERNQESPHTPTTQGPVKRVLCYPEESPVKKTDASQEVDRELTKRPSLRRARTGTSNSEEGPPVKVQSIVPSSGHLRASYHESKPISEEREAYYRSSSPNVRTARRSVKINRSRNSLRRSSNLIGREDKDAELKGAGRRVLASDNAVCDSTCSDEKSPYFDLYPEEESMLRRQGGFRRRQRSVFRSAVTSDSCLLNIPDRIRDKFPGLTLPNGIPSPFSPQDTSIWWSRDHQVSISDNSKTCDMSCHLVGLPEADSLRTSSHQDIFRPTSSNMIGPVNGCSDMRPRFGLTLSKGIPSPPSPSNGDDDQYCSSVGIAGIQPLSTSPVPPADNSVVMCRQKKGTTDENSSPFSDDTWNSHNHQFVKMPRFADGQLLKGATPVRGECDMEDEQLDSSSAPPVDPSPMALVERRSRSRRCLLFASPSGAPKARRIAAVRSTSWRMPRDSCHYRGELTLSVYGNGCRLTIHVISGRNLQKAGGKPCNAYVKVTLVPTNEERTFHRTSVHRESSAPWFDQKFSFEVLPTDIDKRVFVSAWHRDKEKR</sequence>
<dbReference type="STRING" id="105785.A0A2J7PUL6"/>
<dbReference type="InterPro" id="IPR000008">
    <property type="entry name" value="C2_dom"/>
</dbReference>
<proteinExistence type="predicted"/>
<evidence type="ECO:0000259" key="2">
    <source>
        <dbReference type="PROSITE" id="PS50004"/>
    </source>
</evidence>
<gene>
    <name evidence="3" type="ORF">B7P43_G06631</name>
</gene>
<feature type="region of interest" description="Disordered" evidence="1">
    <location>
        <begin position="362"/>
        <end position="386"/>
    </location>
</feature>
<reference evidence="3 4" key="1">
    <citation type="submission" date="2017-12" db="EMBL/GenBank/DDBJ databases">
        <title>Hemimetabolous genomes reveal molecular basis of termite eusociality.</title>
        <authorList>
            <person name="Harrison M.C."/>
            <person name="Jongepier E."/>
            <person name="Robertson H.M."/>
            <person name="Arning N."/>
            <person name="Bitard-Feildel T."/>
            <person name="Chao H."/>
            <person name="Childers C.P."/>
            <person name="Dinh H."/>
            <person name="Doddapaneni H."/>
            <person name="Dugan S."/>
            <person name="Gowin J."/>
            <person name="Greiner C."/>
            <person name="Han Y."/>
            <person name="Hu H."/>
            <person name="Hughes D.S.T."/>
            <person name="Huylmans A.-K."/>
            <person name="Kemena C."/>
            <person name="Kremer L.P.M."/>
            <person name="Lee S.L."/>
            <person name="Lopez-Ezquerra A."/>
            <person name="Mallet L."/>
            <person name="Monroy-Kuhn J.M."/>
            <person name="Moser A."/>
            <person name="Murali S.C."/>
            <person name="Muzny D.M."/>
            <person name="Otani S."/>
            <person name="Piulachs M.-D."/>
            <person name="Poelchau M."/>
            <person name="Qu J."/>
            <person name="Schaub F."/>
            <person name="Wada-Katsumata A."/>
            <person name="Worley K.C."/>
            <person name="Xie Q."/>
            <person name="Ylla G."/>
            <person name="Poulsen M."/>
            <person name="Gibbs R.A."/>
            <person name="Schal C."/>
            <person name="Richards S."/>
            <person name="Belles X."/>
            <person name="Korb J."/>
            <person name="Bornberg-Bauer E."/>
        </authorList>
    </citation>
    <scope>NUCLEOTIDE SEQUENCE [LARGE SCALE GENOMIC DNA]</scope>
    <source>
        <tissue evidence="3">Whole body</tissue>
    </source>
</reference>
<feature type="compositionally biased region" description="Basic and acidic residues" evidence="1">
    <location>
        <begin position="560"/>
        <end position="574"/>
    </location>
</feature>
<feature type="region of interest" description="Disordered" evidence="1">
    <location>
        <begin position="1"/>
        <end position="25"/>
    </location>
</feature>
<organism evidence="3 4">
    <name type="scientific">Cryptotermes secundus</name>
    <dbReference type="NCBI Taxonomy" id="105785"/>
    <lineage>
        <taxon>Eukaryota</taxon>
        <taxon>Metazoa</taxon>
        <taxon>Ecdysozoa</taxon>
        <taxon>Arthropoda</taxon>
        <taxon>Hexapoda</taxon>
        <taxon>Insecta</taxon>
        <taxon>Pterygota</taxon>
        <taxon>Neoptera</taxon>
        <taxon>Polyneoptera</taxon>
        <taxon>Dictyoptera</taxon>
        <taxon>Blattodea</taxon>
        <taxon>Blattoidea</taxon>
        <taxon>Termitoidae</taxon>
        <taxon>Kalotermitidae</taxon>
        <taxon>Cryptotermitinae</taxon>
        <taxon>Cryptotermes</taxon>
    </lineage>
</organism>
<dbReference type="OrthoDB" id="410721at2759"/>
<dbReference type="PANTHER" id="PTHR46848:SF1">
    <property type="entry name" value="REGULATOR OF G-PROTEIN SIGNALING 3"/>
    <property type="match status" value="1"/>
</dbReference>
<dbReference type="GO" id="GO:0005886">
    <property type="term" value="C:plasma membrane"/>
    <property type="evidence" value="ECO:0007669"/>
    <property type="project" value="TreeGrafter"/>
</dbReference>
<feature type="domain" description="C2" evidence="2">
    <location>
        <begin position="929"/>
        <end position="1022"/>
    </location>
</feature>
<feature type="region of interest" description="Disordered" evidence="1">
    <location>
        <begin position="51"/>
        <end position="70"/>
    </location>
</feature>
<evidence type="ECO:0000313" key="3">
    <source>
        <dbReference type="EMBL" id="PNF20014.1"/>
    </source>
</evidence>
<dbReference type="EMBL" id="NEVH01021196">
    <property type="protein sequence ID" value="PNF20014.1"/>
    <property type="molecule type" value="Genomic_DNA"/>
</dbReference>
<name>A0A2J7PUL6_9NEOP</name>
<feature type="region of interest" description="Disordered" evidence="1">
    <location>
        <begin position="227"/>
        <end position="251"/>
    </location>
</feature>
<dbReference type="AlphaFoldDB" id="A0A2J7PUL6"/>
<feature type="compositionally biased region" description="Basic and acidic residues" evidence="1">
    <location>
        <begin position="508"/>
        <end position="525"/>
    </location>
</feature>
<feature type="compositionally biased region" description="Polar residues" evidence="1">
    <location>
        <begin position="473"/>
        <end position="496"/>
    </location>
</feature>
<accession>A0A2J7PUL6</accession>
<feature type="compositionally biased region" description="Gly residues" evidence="1">
    <location>
        <begin position="57"/>
        <end position="68"/>
    </location>
</feature>
<dbReference type="SUPFAM" id="SSF49562">
    <property type="entry name" value="C2 domain (Calcium/lipid-binding domain, CaLB)"/>
    <property type="match status" value="1"/>
</dbReference>
<feature type="compositionally biased region" description="Polar residues" evidence="1">
    <location>
        <begin position="8"/>
        <end position="25"/>
    </location>
</feature>
<protein>
    <recommendedName>
        <fullName evidence="2">C2 domain-containing protein</fullName>
    </recommendedName>
</protein>
<dbReference type="InParanoid" id="A0A2J7PUL6"/>
<feature type="compositionally biased region" description="Basic residues" evidence="1">
    <location>
        <begin position="584"/>
        <end position="596"/>
    </location>
</feature>
<feature type="region of interest" description="Disordered" evidence="1">
    <location>
        <begin position="151"/>
        <end position="183"/>
    </location>
</feature>
<comment type="caution">
    <text evidence="3">The sequence shown here is derived from an EMBL/GenBank/DDBJ whole genome shotgun (WGS) entry which is preliminary data.</text>
</comment>
<feature type="compositionally biased region" description="Polar residues" evidence="1">
    <location>
        <begin position="242"/>
        <end position="251"/>
    </location>
</feature>
<dbReference type="PANTHER" id="PTHR46848">
    <property type="entry name" value="REGULATOR OF G-PROTEIN SIGNALING 3"/>
    <property type="match status" value="1"/>
</dbReference>
<dbReference type="Proteomes" id="UP000235965">
    <property type="component" value="Unassembled WGS sequence"/>
</dbReference>
<feature type="region of interest" description="Disordered" evidence="1">
    <location>
        <begin position="468"/>
        <end position="596"/>
    </location>
</feature>
<evidence type="ECO:0000256" key="1">
    <source>
        <dbReference type="SAM" id="MobiDB-lite"/>
    </source>
</evidence>
<dbReference type="GO" id="GO:0005634">
    <property type="term" value="C:nucleus"/>
    <property type="evidence" value="ECO:0007669"/>
    <property type="project" value="TreeGrafter"/>
</dbReference>
<dbReference type="InterPro" id="IPR035892">
    <property type="entry name" value="C2_domain_sf"/>
</dbReference>
<feature type="region of interest" description="Disordered" evidence="1">
    <location>
        <begin position="82"/>
        <end position="134"/>
    </location>
</feature>
<keyword evidence="4" id="KW-1185">Reference proteome</keyword>
<evidence type="ECO:0000313" key="4">
    <source>
        <dbReference type="Proteomes" id="UP000235965"/>
    </source>
</evidence>
<feature type="compositionally biased region" description="Basic and acidic residues" evidence="1">
    <location>
        <begin position="363"/>
        <end position="375"/>
    </location>
</feature>